<accession>A0A6I5A3Y5</accession>
<dbReference type="OrthoDB" id="9796171at2"/>
<evidence type="ECO:0000259" key="1">
    <source>
        <dbReference type="PROSITE" id="PS51186"/>
    </source>
</evidence>
<organism evidence="2 3">
    <name type="scientific">Pontibacillus yanchengensis</name>
    <dbReference type="NCBI Taxonomy" id="462910"/>
    <lineage>
        <taxon>Bacteria</taxon>
        <taxon>Bacillati</taxon>
        <taxon>Bacillota</taxon>
        <taxon>Bacilli</taxon>
        <taxon>Bacillales</taxon>
        <taxon>Bacillaceae</taxon>
        <taxon>Pontibacillus</taxon>
    </lineage>
</organism>
<dbReference type="EMBL" id="WMEQ01000013">
    <property type="protein sequence ID" value="MYL35011.1"/>
    <property type="molecule type" value="Genomic_DNA"/>
</dbReference>
<feature type="domain" description="N-acetyltransferase" evidence="1">
    <location>
        <begin position="6"/>
        <end position="147"/>
    </location>
</feature>
<reference evidence="2 3" key="1">
    <citation type="submission" date="2019-11" db="EMBL/GenBank/DDBJ databases">
        <title>Genome sequences of 17 halophilic strains isolated from different environments.</title>
        <authorList>
            <person name="Furrow R.E."/>
        </authorList>
    </citation>
    <scope>NUCLEOTIDE SEQUENCE [LARGE SCALE GENOMIC DNA]</scope>
    <source>
        <strain evidence="2 3">22514_16_FS</strain>
    </source>
</reference>
<evidence type="ECO:0000313" key="3">
    <source>
        <dbReference type="Proteomes" id="UP000468638"/>
    </source>
</evidence>
<dbReference type="Pfam" id="PF13673">
    <property type="entry name" value="Acetyltransf_10"/>
    <property type="match status" value="1"/>
</dbReference>
<proteinExistence type="predicted"/>
<dbReference type="InterPro" id="IPR000182">
    <property type="entry name" value="GNAT_dom"/>
</dbReference>
<dbReference type="SUPFAM" id="SSF55729">
    <property type="entry name" value="Acyl-CoA N-acyltransferases (Nat)"/>
    <property type="match status" value="1"/>
</dbReference>
<dbReference type="CDD" id="cd04301">
    <property type="entry name" value="NAT_SF"/>
    <property type="match status" value="1"/>
</dbReference>
<protein>
    <submittedName>
        <fullName evidence="2">GNAT family N-acetyltransferase</fullName>
    </submittedName>
</protein>
<dbReference type="PROSITE" id="PS51186">
    <property type="entry name" value="GNAT"/>
    <property type="match status" value="1"/>
</dbReference>
<keyword evidence="2" id="KW-0808">Transferase</keyword>
<dbReference type="GO" id="GO:0016747">
    <property type="term" value="F:acyltransferase activity, transferring groups other than amino-acyl groups"/>
    <property type="evidence" value="ECO:0007669"/>
    <property type="project" value="InterPro"/>
</dbReference>
<dbReference type="RefSeq" id="WP_160850054.1">
    <property type="nucleotide sequence ID" value="NZ_WMEQ01000013.1"/>
</dbReference>
<evidence type="ECO:0000313" key="2">
    <source>
        <dbReference type="EMBL" id="MYL35011.1"/>
    </source>
</evidence>
<dbReference type="Proteomes" id="UP000468638">
    <property type="component" value="Unassembled WGS sequence"/>
</dbReference>
<gene>
    <name evidence="2" type="ORF">GLW05_15615</name>
</gene>
<sequence length="147" mass="17430">MEWKLKSYSELTKEQLYTILAERIQVFVVEQNCPYSEIDGYDQQAHHLWLEDEGTIVAYCRLFQGGIKYEEASIGRIFVHKDYRGNGYAREMLDRALSLLTETWGERYIKIQAQHYLLEFYQSLGFKEITEVYMEDGIPHLDMLVKT</sequence>
<dbReference type="Gene3D" id="3.40.630.30">
    <property type="match status" value="1"/>
</dbReference>
<name>A0A6I5A3Y5_9BACI</name>
<comment type="caution">
    <text evidence="2">The sequence shown here is derived from an EMBL/GenBank/DDBJ whole genome shotgun (WGS) entry which is preliminary data.</text>
</comment>
<dbReference type="AlphaFoldDB" id="A0A6I5A3Y5"/>
<dbReference type="InterPro" id="IPR016181">
    <property type="entry name" value="Acyl_CoA_acyltransferase"/>
</dbReference>